<dbReference type="AlphaFoldDB" id="L8GM82"/>
<dbReference type="RefSeq" id="XP_004335876.1">
    <property type="nucleotide sequence ID" value="XM_004335828.1"/>
</dbReference>
<sequence>MGEREVPTELVRHILSFLNDDPAVWPAGEEPTGEVLYAWRHTFSENEAEEDEWFEYYTQLVAISRADAAINQPRTRHTKYYSGCPKREKLASGQVWTRQPWANVFERFTAHGCSSLSSGPLASMIRLLLLASESPVALTDARRGGHPFVTTDYVDLKLFVTIRASAQAWLPWSPPAQPFSSRTLCLHLRDEMHL</sequence>
<evidence type="ECO:0000313" key="2">
    <source>
        <dbReference type="Proteomes" id="UP000011083"/>
    </source>
</evidence>
<name>L8GM82_ACACF</name>
<keyword evidence="2" id="KW-1185">Reference proteome</keyword>
<protein>
    <submittedName>
        <fullName evidence="1">Uncharacterized protein</fullName>
    </submittedName>
</protein>
<accession>L8GM82</accession>
<organism evidence="1 2">
    <name type="scientific">Acanthamoeba castellanii (strain ATCC 30010 / Neff)</name>
    <dbReference type="NCBI Taxonomy" id="1257118"/>
    <lineage>
        <taxon>Eukaryota</taxon>
        <taxon>Amoebozoa</taxon>
        <taxon>Discosea</taxon>
        <taxon>Longamoebia</taxon>
        <taxon>Centramoebida</taxon>
        <taxon>Acanthamoebidae</taxon>
        <taxon>Acanthamoeba</taxon>
    </lineage>
</organism>
<dbReference type="Proteomes" id="UP000011083">
    <property type="component" value="Unassembled WGS sequence"/>
</dbReference>
<reference evidence="1 2" key="1">
    <citation type="journal article" date="2013" name="Genome Biol.">
        <title>Genome of Acanthamoeba castellanii highlights extensive lateral gene transfer and early evolution of tyrosine kinase signaling.</title>
        <authorList>
            <person name="Clarke M."/>
            <person name="Lohan A.J."/>
            <person name="Liu B."/>
            <person name="Lagkouvardos I."/>
            <person name="Roy S."/>
            <person name="Zafar N."/>
            <person name="Bertelli C."/>
            <person name="Schilde C."/>
            <person name="Kianianmomeni A."/>
            <person name="Burglin T.R."/>
            <person name="Frech C."/>
            <person name="Turcotte B."/>
            <person name="Kopec K.O."/>
            <person name="Synnott J.M."/>
            <person name="Choo C."/>
            <person name="Paponov I."/>
            <person name="Finkler A."/>
            <person name="Soon Heng Tan C."/>
            <person name="Hutchins A.P."/>
            <person name="Weinmeier T."/>
            <person name="Rattei T."/>
            <person name="Chu J.S."/>
            <person name="Gimenez G."/>
            <person name="Irimia M."/>
            <person name="Rigden D.J."/>
            <person name="Fitzpatrick D.A."/>
            <person name="Lorenzo-Morales J."/>
            <person name="Bateman A."/>
            <person name="Chiu C.H."/>
            <person name="Tang P."/>
            <person name="Hegemann P."/>
            <person name="Fromm H."/>
            <person name="Raoult D."/>
            <person name="Greub G."/>
            <person name="Miranda-Saavedra D."/>
            <person name="Chen N."/>
            <person name="Nash P."/>
            <person name="Ginger M.L."/>
            <person name="Horn M."/>
            <person name="Schaap P."/>
            <person name="Caler L."/>
            <person name="Loftus B."/>
        </authorList>
    </citation>
    <scope>NUCLEOTIDE SEQUENCE [LARGE SCALE GENOMIC DNA]</scope>
    <source>
        <strain evidence="1 2">Neff</strain>
    </source>
</reference>
<dbReference type="EMBL" id="KB008074">
    <property type="protein sequence ID" value="ELR13863.1"/>
    <property type="molecule type" value="Genomic_DNA"/>
</dbReference>
<dbReference type="GeneID" id="14914387"/>
<gene>
    <name evidence="1" type="ORF">ACA1_077170</name>
</gene>
<proteinExistence type="predicted"/>
<dbReference type="KEGG" id="acan:ACA1_077170"/>
<dbReference type="VEuPathDB" id="AmoebaDB:ACA1_077170"/>
<evidence type="ECO:0000313" key="1">
    <source>
        <dbReference type="EMBL" id="ELR13863.1"/>
    </source>
</evidence>